<keyword evidence="1" id="KW-0150">Chloroplast</keyword>
<protein>
    <submittedName>
        <fullName evidence="1">ORF55f</fullName>
    </submittedName>
</protein>
<evidence type="ECO:0000313" key="1">
    <source>
        <dbReference type="EMBL" id="ABP35482.1"/>
    </source>
</evidence>
<proteinExistence type="predicted"/>
<accession>A4QME5</accession>
<dbReference type="GeneID" id="5048421"/>
<keyword evidence="1" id="KW-0934">Plastid</keyword>
<dbReference type="AlphaFoldDB" id="A4QME5"/>
<dbReference type="EMBL" id="AY228468">
    <property type="protein sequence ID" value="ABP35482.1"/>
    <property type="molecule type" value="Genomic_DNA"/>
</dbReference>
<sequence length="55" mass="6358">MAQLGSVPSWGDGGRGFRSRCSEREWEIVTCVIGQRISVNFRLRWEESEQLDSKQ</sequence>
<name>A4QME5_PINKO</name>
<geneLocation type="chloroplast" evidence="1"/>
<organism evidence="1">
    <name type="scientific">Pinus koraiensis</name>
    <name type="common">Korean pine</name>
    <dbReference type="NCBI Taxonomy" id="88728"/>
    <lineage>
        <taxon>Eukaryota</taxon>
        <taxon>Viridiplantae</taxon>
        <taxon>Streptophyta</taxon>
        <taxon>Embryophyta</taxon>
        <taxon>Tracheophyta</taxon>
        <taxon>Spermatophyta</taxon>
        <taxon>Pinopsida</taxon>
        <taxon>Pinidae</taxon>
        <taxon>Conifers I</taxon>
        <taxon>Pinales</taxon>
        <taxon>Pinaceae</taxon>
        <taxon>Pinus</taxon>
        <taxon>Pinus subgen. Strobus</taxon>
    </lineage>
</organism>
<reference evidence="1" key="1">
    <citation type="submission" date="2007-04" db="EMBL/GenBank/DDBJ databases">
        <authorList>
            <person name="Noh E.W."/>
            <person name="Lee J.S."/>
            <person name="Choi Y.I."/>
            <person name="Han M.S."/>
            <person name="Yi Y.S."/>
            <person name="Han S.U."/>
        </authorList>
    </citation>
    <scope>NUCLEOTIDE SEQUENCE</scope>
</reference>
<dbReference type="RefSeq" id="YP_001152242.1">
    <property type="nucleotide sequence ID" value="NC_004677.2"/>
</dbReference>